<organism evidence="14 15">
    <name type="scientific">Leptidea sinapis</name>
    <dbReference type="NCBI Taxonomy" id="189913"/>
    <lineage>
        <taxon>Eukaryota</taxon>
        <taxon>Metazoa</taxon>
        <taxon>Ecdysozoa</taxon>
        <taxon>Arthropoda</taxon>
        <taxon>Hexapoda</taxon>
        <taxon>Insecta</taxon>
        <taxon>Pterygota</taxon>
        <taxon>Neoptera</taxon>
        <taxon>Endopterygota</taxon>
        <taxon>Lepidoptera</taxon>
        <taxon>Glossata</taxon>
        <taxon>Ditrysia</taxon>
        <taxon>Papilionoidea</taxon>
        <taxon>Pieridae</taxon>
        <taxon>Dismorphiinae</taxon>
        <taxon>Leptidea</taxon>
    </lineage>
</organism>
<evidence type="ECO:0000256" key="12">
    <source>
        <dbReference type="RuleBase" id="RU010713"/>
    </source>
</evidence>
<evidence type="ECO:0000256" key="1">
    <source>
        <dbReference type="ARBA" id="ARBA00004610"/>
    </source>
</evidence>
<evidence type="ECO:0000256" key="8">
    <source>
        <dbReference type="ARBA" id="ARBA00022989"/>
    </source>
</evidence>
<feature type="signal peptide" evidence="13">
    <location>
        <begin position="1"/>
        <end position="16"/>
    </location>
</feature>
<evidence type="ECO:0000256" key="4">
    <source>
        <dbReference type="ARBA" id="ARBA00022475"/>
    </source>
</evidence>
<dbReference type="InterPro" id="IPR000990">
    <property type="entry name" value="Innexin"/>
</dbReference>
<gene>
    <name evidence="12" type="primary">inx</name>
    <name evidence="14" type="ORF">LSINAPIS_LOCUS11922</name>
</gene>
<evidence type="ECO:0000256" key="2">
    <source>
        <dbReference type="ARBA" id="ARBA00004651"/>
    </source>
</evidence>
<comment type="subcellular location">
    <subcellularLocation>
        <location evidence="1">Cell junction</location>
        <location evidence="1">Gap junction</location>
    </subcellularLocation>
    <subcellularLocation>
        <location evidence="2 12">Cell membrane</location>
        <topology evidence="2 12">Multi-pass membrane protein</topology>
    </subcellularLocation>
</comment>
<evidence type="ECO:0000313" key="15">
    <source>
        <dbReference type="Proteomes" id="UP000324832"/>
    </source>
</evidence>
<evidence type="ECO:0000256" key="10">
    <source>
        <dbReference type="ARBA" id="ARBA00023136"/>
    </source>
</evidence>
<accession>A0A5E4QX42</accession>
<dbReference type="PRINTS" id="PR01262">
    <property type="entry name" value="INNEXIN"/>
</dbReference>
<dbReference type="GO" id="GO:0007602">
    <property type="term" value="P:phototransduction"/>
    <property type="evidence" value="ECO:0007669"/>
    <property type="project" value="TreeGrafter"/>
</dbReference>
<name>A0A5E4QX42_9NEOP</name>
<evidence type="ECO:0000256" key="13">
    <source>
        <dbReference type="SAM" id="SignalP"/>
    </source>
</evidence>
<dbReference type="AlphaFoldDB" id="A0A5E4QX42"/>
<dbReference type="GO" id="GO:0005243">
    <property type="term" value="F:gap junction channel activity"/>
    <property type="evidence" value="ECO:0007669"/>
    <property type="project" value="TreeGrafter"/>
</dbReference>
<evidence type="ECO:0000256" key="9">
    <source>
        <dbReference type="ARBA" id="ARBA00023065"/>
    </source>
</evidence>
<evidence type="ECO:0000313" key="14">
    <source>
        <dbReference type="EMBL" id="VVD01528.1"/>
    </source>
</evidence>
<keyword evidence="10" id="KW-0472">Membrane</keyword>
<keyword evidence="3 12" id="KW-0813">Transport</keyword>
<reference evidence="14 15" key="1">
    <citation type="submission" date="2017-07" db="EMBL/GenBank/DDBJ databases">
        <authorList>
            <person name="Talla V."/>
            <person name="Backstrom N."/>
        </authorList>
    </citation>
    <scope>NUCLEOTIDE SEQUENCE [LARGE SCALE GENOMIC DNA]</scope>
</reference>
<dbReference type="GO" id="GO:0005921">
    <property type="term" value="C:gap junction"/>
    <property type="evidence" value="ECO:0007669"/>
    <property type="project" value="UniProtKB-SubCell"/>
</dbReference>
<keyword evidence="9 12" id="KW-0406">Ion transport</keyword>
<protein>
    <recommendedName>
        <fullName evidence="12">Innexin</fullName>
    </recommendedName>
</protein>
<dbReference type="PANTHER" id="PTHR11893">
    <property type="entry name" value="INNEXIN"/>
    <property type="match status" value="1"/>
</dbReference>
<comment type="similarity">
    <text evidence="12">Belongs to the pannexin family.</text>
</comment>
<proteinExistence type="inferred from homology"/>
<evidence type="ECO:0000256" key="11">
    <source>
        <dbReference type="ARBA" id="ARBA00023303"/>
    </source>
</evidence>
<keyword evidence="13" id="KW-0732">Signal</keyword>
<comment type="function">
    <text evidence="12">Structural component of the gap junctions.</text>
</comment>
<dbReference type="PANTHER" id="PTHR11893:SF41">
    <property type="entry name" value="INNEXIN INX2"/>
    <property type="match status" value="1"/>
</dbReference>
<keyword evidence="7" id="KW-0965">Cell junction</keyword>
<keyword evidence="8" id="KW-1133">Transmembrane helix</keyword>
<dbReference type="GO" id="GO:0005886">
    <property type="term" value="C:plasma membrane"/>
    <property type="evidence" value="ECO:0007669"/>
    <property type="project" value="UniProtKB-SubCell"/>
</dbReference>
<dbReference type="Proteomes" id="UP000324832">
    <property type="component" value="Unassembled WGS sequence"/>
</dbReference>
<keyword evidence="15" id="KW-1185">Reference proteome</keyword>
<dbReference type="GO" id="GO:0034220">
    <property type="term" value="P:monoatomic ion transmembrane transport"/>
    <property type="evidence" value="ECO:0007669"/>
    <property type="project" value="UniProtKB-KW"/>
</dbReference>
<evidence type="ECO:0000256" key="7">
    <source>
        <dbReference type="ARBA" id="ARBA00022949"/>
    </source>
</evidence>
<keyword evidence="4" id="KW-1003">Cell membrane</keyword>
<sequence length="85" mass="9864">MLLSFVILVCAREYFGQHIQCLSDQGVPPHVRHYNESLLEGGFLPHPGVGPLLSTDETIHHTYYQWVPFVLFIQSLCFYMPHYTK</sequence>
<evidence type="ECO:0000256" key="6">
    <source>
        <dbReference type="ARBA" id="ARBA00022868"/>
    </source>
</evidence>
<dbReference type="Pfam" id="PF00876">
    <property type="entry name" value="Innexin"/>
    <property type="match status" value="1"/>
</dbReference>
<keyword evidence="6" id="KW-0303">Gap junction</keyword>
<evidence type="ECO:0000256" key="3">
    <source>
        <dbReference type="ARBA" id="ARBA00022448"/>
    </source>
</evidence>
<evidence type="ECO:0000256" key="5">
    <source>
        <dbReference type="ARBA" id="ARBA00022692"/>
    </source>
</evidence>
<keyword evidence="5" id="KW-0812">Transmembrane</keyword>
<dbReference type="PROSITE" id="PS51013">
    <property type="entry name" value="PANNEXIN"/>
    <property type="match status" value="1"/>
</dbReference>
<feature type="chain" id="PRO_5022964692" description="Innexin" evidence="13">
    <location>
        <begin position="17"/>
        <end position="85"/>
    </location>
</feature>
<dbReference type="EMBL" id="FZQP02005421">
    <property type="protein sequence ID" value="VVD01528.1"/>
    <property type="molecule type" value="Genomic_DNA"/>
</dbReference>
<keyword evidence="11 12" id="KW-0407">Ion channel</keyword>